<dbReference type="EMBL" id="MU826828">
    <property type="protein sequence ID" value="KAJ7374347.1"/>
    <property type="molecule type" value="Genomic_DNA"/>
</dbReference>
<protein>
    <submittedName>
        <fullName evidence="1">Uncharacterized protein</fullName>
    </submittedName>
</protein>
<reference evidence="1" key="1">
    <citation type="submission" date="2023-01" db="EMBL/GenBank/DDBJ databases">
        <title>Genome assembly of the deep-sea coral Lophelia pertusa.</title>
        <authorList>
            <person name="Herrera S."/>
            <person name="Cordes E."/>
        </authorList>
    </citation>
    <scope>NUCLEOTIDE SEQUENCE</scope>
    <source>
        <strain evidence="1">USNM1676648</strain>
        <tissue evidence="1">Polyp</tissue>
    </source>
</reference>
<evidence type="ECO:0000313" key="1">
    <source>
        <dbReference type="EMBL" id="KAJ7374347.1"/>
    </source>
</evidence>
<name>A0A9W9Z3F4_9CNID</name>
<evidence type="ECO:0000313" key="2">
    <source>
        <dbReference type="Proteomes" id="UP001163046"/>
    </source>
</evidence>
<sequence>MCPSKKSTSSFWRAIPDGNHVLTLHSALSLEMASILGPSGGITQLPKSQSMIAAAYALHPRIQLPAWAPLETFLERWTNNSCCSLLLCKFGYKFPLHIPSCIFQRRTLECKVLSCISTCCIYLAVQICVHLRGALQSNSQFPPGQTWSNEP</sequence>
<organism evidence="1 2">
    <name type="scientific">Desmophyllum pertusum</name>
    <dbReference type="NCBI Taxonomy" id="174260"/>
    <lineage>
        <taxon>Eukaryota</taxon>
        <taxon>Metazoa</taxon>
        <taxon>Cnidaria</taxon>
        <taxon>Anthozoa</taxon>
        <taxon>Hexacorallia</taxon>
        <taxon>Scleractinia</taxon>
        <taxon>Caryophylliina</taxon>
        <taxon>Caryophylliidae</taxon>
        <taxon>Desmophyllum</taxon>
    </lineage>
</organism>
<comment type="caution">
    <text evidence="1">The sequence shown here is derived from an EMBL/GenBank/DDBJ whole genome shotgun (WGS) entry which is preliminary data.</text>
</comment>
<dbReference type="AlphaFoldDB" id="A0A9W9Z3F4"/>
<keyword evidence="2" id="KW-1185">Reference proteome</keyword>
<proteinExistence type="predicted"/>
<accession>A0A9W9Z3F4</accession>
<dbReference type="Proteomes" id="UP001163046">
    <property type="component" value="Unassembled WGS sequence"/>
</dbReference>
<gene>
    <name evidence="1" type="ORF">OS493_007436</name>
</gene>